<protein>
    <submittedName>
        <fullName evidence="1">Uncharacterized protein</fullName>
    </submittedName>
</protein>
<evidence type="ECO:0000313" key="2">
    <source>
        <dbReference type="Proteomes" id="UP001432146"/>
    </source>
</evidence>
<gene>
    <name evidence="1" type="ORF">QLX08_010514</name>
</gene>
<dbReference type="Proteomes" id="UP001432146">
    <property type="component" value="Unassembled WGS sequence"/>
</dbReference>
<organism evidence="1 2">
    <name type="scientific">Tetragonisca angustula</name>
    <dbReference type="NCBI Taxonomy" id="166442"/>
    <lineage>
        <taxon>Eukaryota</taxon>
        <taxon>Metazoa</taxon>
        <taxon>Ecdysozoa</taxon>
        <taxon>Arthropoda</taxon>
        <taxon>Hexapoda</taxon>
        <taxon>Insecta</taxon>
        <taxon>Pterygota</taxon>
        <taxon>Neoptera</taxon>
        <taxon>Endopterygota</taxon>
        <taxon>Hymenoptera</taxon>
        <taxon>Apocrita</taxon>
        <taxon>Aculeata</taxon>
        <taxon>Apoidea</taxon>
        <taxon>Anthophila</taxon>
        <taxon>Apidae</taxon>
        <taxon>Tetragonisca</taxon>
    </lineage>
</organism>
<dbReference type="EMBL" id="JAWNGG020000290">
    <property type="protein sequence ID" value="KAK9295069.1"/>
    <property type="molecule type" value="Genomic_DNA"/>
</dbReference>
<evidence type="ECO:0000313" key="1">
    <source>
        <dbReference type="EMBL" id="KAK9295069.1"/>
    </source>
</evidence>
<accession>A0AAW0ZCT0</accession>
<comment type="caution">
    <text evidence="1">The sequence shown here is derived from an EMBL/GenBank/DDBJ whole genome shotgun (WGS) entry which is preliminary data.</text>
</comment>
<sequence length="198" mass="21273">MARLSMKLYKFHCLLSSSTGKTDRACSDCASLVGVTITGVFHEWKPIRRRKSHAMTLNGTTGTGISSGSIVLPDSGRLDVGLVGVECWPRRSLRTKPVREQRVLCSCIVLDRRHGFGKWPRLTCDEPSSCSLICPRVSGLGVALALIGPYHGTTGTGTSPGISSDPSRLPSTSWGCCSSRVERWLSGAFGRSRCASSV</sequence>
<name>A0AAW0ZCT0_9HYME</name>
<keyword evidence="2" id="KW-1185">Reference proteome</keyword>
<reference evidence="1 2" key="1">
    <citation type="submission" date="2024-05" db="EMBL/GenBank/DDBJ databases">
        <title>The nuclear and mitochondrial genome assemblies of Tetragonisca angustula (Apidae: Meliponini), a tiny yet remarkable pollinator in the Neotropics.</title>
        <authorList>
            <person name="Ferrari R."/>
            <person name="Ricardo P.C."/>
            <person name="Dias F.C."/>
            <person name="Araujo N.S."/>
            <person name="Soares D.O."/>
            <person name="Zhou Q.-S."/>
            <person name="Zhu C.-D."/>
            <person name="Coutinho L."/>
            <person name="Airas M.C."/>
            <person name="Batista T.M."/>
        </authorList>
    </citation>
    <scope>NUCLEOTIDE SEQUENCE [LARGE SCALE GENOMIC DNA]</scope>
    <source>
        <strain evidence="1">ASF017062</strain>
        <tissue evidence="1">Abdomen</tissue>
    </source>
</reference>
<dbReference type="AlphaFoldDB" id="A0AAW0ZCT0"/>
<proteinExistence type="predicted"/>